<keyword evidence="4" id="KW-1185">Reference proteome</keyword>
<feature type="compositionally biased region" description="Basic residues" evidence="2">
    <location>
        <begin position="323"/>
        <end position="333"/>
    </location>
</feature>
<feature type="compositionally biased region" description="Pro residues" evidence="2">
    <location>
        <begin position="3098"/>
        <end position="3113"/>
    </location>
</feature>
<feature type="compositionally biased region" description="Basic and acidic residues" evidence="2">
    <location>
        <begin position="1321"/>
        <end position="1331"/>
    </location>
</feature>
<dbReference type="GO" id="GO:0003676">
    <property type="term" value="F:nucleic acid binding"/>
    <property type="evidence" value="ECO:0007669"/>
    <property type="project" value="InterPro"/>
</dbReference>
<feature type="region of interest" description="Disordered" evidence="2">
    <location>
        <begin position="678"/>
        <end position="757"/>
    </location>
</feature>
<name>F0YD16_AURAN</name>
<gene>
    <name evidence="3" type="ORF">AURANDRAFT_65195</name>
</gene>
<dbReference type="PANTHER" id="PTHR39444:SF3">
    <property type="entry name" value="SITE-SPECIFIC DNA-METHYLTRANSFERASE (ADENINE-SPECIFIC)"/>
    <property type="match status" value="1"/>
</dbReference>
<dbReference type="Pfam" id="PF04417">
    <property type="entry name" value="DUF501"/>
    <property type="match status" value="1"/>
</dbReference>
<dbReference type="Proteomes" id="UP000002729">
    <property type="component" value="Unassembled WGS sequence"/>
</dbReference>
<reference evidence="3 4" key="1">
    <citation type="journal article" date="2011" name="Proc. Natl. Acad. Sci. U.S.A.">
        <title>Niche of harmful alga Aureococcus anophagefferens revealed through ecogenomics.</title>
        <authorList>
            <person name="Gobler C.J."/>
            <person name="Berry D.L."/>
            <person name="Dyhrman S.T."/>
            <person name="Wilhelm S.W."/>
            <person name="Salamov A."/>
            <person name="Lobanov A.V."/>
            <person name="Zhang Y."/>
            <person name="Collier J.L."/>
            <person name="Wurch L.L."/>
            <person name="Kustka A.B."/>
            <person name="Dill B.D."/>
            <person name="Shah M."/>
            <person name="VerBerkmoes N.C."/>
            <person name="Kuo A."/>
            <person name="Terry A."/>
            <person name="Pangilinan J."/>
            <person name="Lindquist E.A."/>
            <person name="Lucas S."/>
            <person name="Paulsen I.T."/>
            <person name="Hattenrath-Lehmann T.K."/>
            <person name="Talmage S.C."/>
            <person name="Walker E.A."/>
            <person name="Koch F."/>
            <person name="Burson A.M."/>
            <person name="Marcoval M.A."/>
            <person name="Tang Y.Z."/>
            <person name="Lecleir G.R."/>
            <person name="Coyne K.J."/>
            <person name="Berg G.M."/>
            <person name="Bertrand E.M."/>
            <person name="Saito M.A."/>
            <person name="Gladyshev V.N."/>
            <person name="Grigoriev I.V."/>
        </authorList>
    </citation>
    <scope>NUCLEOTIDE SEQUENCE [LARGE SCALE GENOMIC DNA]</scope>
    <source>
        <strain evidence="4">CCMP 1984</strain>
    </source>
</reference>
<dbReference type="InParanoid" id="F0YD16"/>
<feature type="compositionally biased region" description="Basic and acidic residues" evidence="2">
    <location>
        <begin position="678"/>
        <end position="689"/>
    </location>
</feature>
<dbReference type="EMBL" id="GL833132">
    <property type="protein sequence ID" value="EGB07075.1"/>
    <property type="molecule type" value="Genomic_DNA"/>
</dbReference>
<feature type="compositionally biased region" description="Basic and acidic residues" evidence="2">
    <location>
        <begin position="2084"/>
        <end position="2098"/>
    </location>
</feature>
<feature type="compositionally biased region" description="Low complexity" evidence="2">
    <location>
        <begin position="3081"/>
        <end position="3097"/>
    </location>
</feature>
<feature type="region of interest" description="Disordered" evidence="2">
    <location>
        <begin position="553"/>
        <end position="631"/>
    </location>
</feature>
<feature type="region of interest" description="Disordered" evidence="2">
    <location>
        <begin position="3560"/>
        <end position="3593"/>
    </location>
</feature>
<dbReference type="PANTHER" id="PTHR39444">
    <property type="entry name" value="SITE-SPECIFIC DNA-METHYLTRANSFERASE (ADENINE-SPECIFIC)"/>
    <property type="match status" value="1"/>
</dbReference>
<feature type="region of interest" description="Disordered" evidence="2">
    <location>
        <begin position="1393"/>
        <end position="1415"/>
    </location>
</feature>
<feature type="compositionally biased region" description="Low complexity" evidence="2">
    <location>
        <begin position="710"/>
        <end position="721"/>
    </location>
</feature>
<proteinExistence type="predicted"/>
<feature type="compositionally biased region" description="Basic and acidic residues" evidence="2">
    <location>
        <begin position="696"/>
        <end position="706"/>
    </location>
</feature>
<feature type="compositionally biased region" description="Low complexity" evidence="2">
    <location>
        <begin position="731"/>
        <end position="748"/>
    </location>
</feature>
<feature type="compositionally biased region" description="Low complexity" evidence="2">
    <location>
        <begin position="2639"/>
        <end position="2652"/>
    </location>
</feature>
<dbReference type="eggNOG" id="ENOG502S29B">
    <property type="taxonomic scope" value="Eukaryota"/>
</dbReference>
<feature type="region of interest" description="Disordered" evidence="2">
    <location>
        <begin position="2533"/>
        <end position="2564"/>
    </location>
</feature>
<feature type="compositionally biased region" description="Basic and acidic residues" evidence="2">
    <location>
        <begin position="2192"/>
        <end position="2276"/>
    </location>
</feature>
<feature type="compositionally biased region" description="Pro residues" evidence="2">
    <location>
        <begin position="14"/>
        <end position="24"/>
    </location>
</feature>
<dbReference type="KEGG" id="aaf:AURANDRAFT_65195"/>
<sequence length="3593" mass="387236">MVRQAAVPAAHVAAPPPPPAPPLPTRRLAPEIASRWATRPPAAPDVEAIEAHQLGHRTQTIGVPAASLCRRGFPQATLQDPSVHKFGAGLVRLTCPHLCEAIDAWERDDAVRTVSKALLVDGADASKHRDSLDRVNARHAATRRSLVEGTDAERRAVERLGEDAFSHAMGSGIAGISQGKLEDVKCLHAQVADELLSGDNALGKAILDGLGARGVDVAGSPTCHEQCSGCDGGWRYTPTKNKQKLWTTKRRHKELQELRKRGVTTSLGPGLAVEGDAQEEEERMEPSKATKPLVRGGKKKKKRAADAELSALVEACGAAAPSAKRKKKQRKLSPPHAPHPAAGGQAATALAAKYAWDTDYGDHFETSEQAFRDVAPALRALCGDGAGAAILDPYYCDGAAETRLRALGFRNATNPATDFYASRAYREPGDRSTFDALVTNPPYSGDHKERCLAFALACGRPFALLLPAYVAEKKYFADACAETGAAPFFVSPARGRPPYEYAHPHGTGKAAAPFASAWVVDSGRGAAATAALFEAVAKLPAYAPGAAAAAHRSRAALAGGGQLREGKRPNPRQRKKKRARAPMPPLVDLPPLGVGAPAPAASAKADEPRAASRSAHPRNSARSEFEMETRERAELLRREREESGEDPSAFKCVMLGRTFGRTDQELLGLAQKLADAAAKAKERARRPPDDEFPAAKPKERAKRPPDDEFPGPLRPASSAAPREARPGGGARVVRSPAAASRGASAEASLEGPPPSLGEISALIQQEMTQDNAQARDPHFVPDVGTLDRWWESRRVEFEGDEALPDRSGTLGSAGDAPPFRAFAGSLEKDTLFAEARLPATHVEAWLATVVARAGKRLNVLPKNVIEMREALGLPPTLHDDDDAPPALFDDDLTAELEQGAPDEPAWARLEEEDGGGATVLTDAAPSLDDSTYAKPNFDQTDDDRPGTALAWLRGLGARPGAPEVSEDPEPEAPAQRPESTEPHALLRAAYTLSQQESTKLRAARAKKLCPVGELRKLGLDRSTLLRLGLSHRLVDDTYNGLYCHTVGAHQFVRRACRRAAPEHRRQLATALWLLYLHLGESVEDARYATVVTQVREAGLERVQRVKEKYFEEQRARRKAEHLNAAHDAAAAAFASDKKQSDALVAAMRRAKLEDAVAHDTKLLAAETLQDRAEKALEDSDALLRAARAEGKKLMAELAHVKRENREHKMVLETQGNDILALTATVVNVESQRDAARAMLGDANARAQDARDAREVAETALHAEQVAHYQSESELEQMRRDLDALTALADAGLQDQPERKTHTSEGRPVTASYERPLSSDGLKLDGAREPSEARTEAIERLGAASTLTAPPPPTREELHVVANEHRGKDKLKAMCHARLLDETGTVEHLIDRLCGPESPPKPQRAGTFDDDDEASSAAKPVTHVLAAKLWELEEELALLRQKEQERLEREEEERDRELARGYDDLLPGSAAEAFMHGFENFEEVAREPEDTMASAQAAAEKAAATCVAEVWEQMFIAKDAACLAAKARADVLERQITAVPAAAASFKALRVHNIDTERDFREVQEELEMCEFKLRDAERAVKTSEDAHAAVMEAEVLRERMAVQQKTTTHLGIELEQAREMASQSRQEVFALQKQVDDDVGMIKDAELRCAKIVEEHRVELLVAGEARKQATARMQEVTASRDGFKAELKRTREVDLELERRRVRELERLLDDVTGGVSDMLDAHRRHGQQDVEDWRRRTALAHGEEAGFVKFSLKQRVKGDDDDGGGYVSRAKIMPHWPGDVLVVDGCDKAVDKDVIRPPIDLDVLGAAFLGGYGDFLDRASVAHARAGCEILQSAEGPQAPPLLLHNSLRLREGNARELLPSAGYRLEALGARKADRLHCVAARDAKQFTHARGTAAAAALAQLGRALGLAAREQQVAAEVRDFMSRQIAEHSARYATASARCENLVLAAERMDQQHLAVLEERDNHRRKLVMNARRLKQSCDAELGKMRRTLETKHDTMEVHQTSAGLASEVAQMAFEDCEGRELRRWEMATLVSVADVADAAVDAAEAVTRAIAVADPGGFVDAPSAADDVARAAAAARAAAEKEAARPPPREAEEAPPPTTETATVAPSAPPAKKRGVKRGMSKFALGRQTSQLRRGSAGTNIGNRRKSTEGGAPGAPPQADNRRDMLKKQKSNVIREDAEEDDDEPKTEAEKPPEKPKTPAEEPPPEEEKPPPKEEPPKSRLAAARKERRDRETSDSSDSDDSKERTKSVPRPGDDADDASKDSSSTKEEPLPAAGVRGTQRRGTVRVRRFSMEKKIERVVNDEWLRHRSHAKLGELWLSPQQQALTKLQETFARVSSLFEAIRGRYLATHSRAQKLSGVLDRMTSAYNELQTNLRDANRARTPNSSRPSSGPRSVGASTVGLDADTQTASKLVCMRQIQTDLSWVHGCLQNQHTIMVSRKLDREELLWSDTSESEYVLVPEGNLEKLSDFQGNLIRSENGFSVAPAAKPESRGKPRGADAQKAAKARGTVLSKPKAPVSLMAGSFGGSLGATTPKKEEKPAAAAAAAEAEKPRPPSSNLQTGAVLQMQAQYVETAGAAEVLRKQYESVADSGDPALAAAAADYRDKYVAATAKAEELKAAIAKAQGQPPPAAAAPQQPWPFAGQPQSLRESGAHPGFAPVMGFTPPWAAAPPKPESPAQAARRSYVTANAEAKALRQQYDRIAEQRDVSSIQKAEEIRARYADVSSRASVLKTRMRASIAAETLGKARQRKFRSVLSDLEEVRSNGGMSGDAALETIKDDLAAYVKELSLERAHAGKTAPATRAMHDELQSLTAAVASMGDAERRAIGEQHMVELGEQIDDLRLALAAPPEDLPPPKKEKRNASFLALKSDLGKLREAQKGGRRSSIVAEAATPLAKSREQFDAFMGELLGEIREIDEVYDDQGRDVPEDLEVEKQETVTHIEAQIEELMGDMLAIQASPHFGAGSGGDSTKKVLGDMLEKLKAIKEHKPRPEPTAEELARERYEHAQAHFQQQLALQQQQLLDQQRHATASAEDLVQHHLSAPDAAAPPPALAPQPMSHWAQVRGPVMFGMQAARPPGSPAGASPMLGAQPAPPGAAGAPPPMALPGQPPAVAPPMMGAQPMMGASPMMGGQPMMPGQPMMGGQLPAGAPPMMMPPMMAAMPAGDGAGAAAMIPLEIQQALAFVASYDPSLVQSALPPPSAGSVAVDSEPGSSRPATTEPAPKPRVEWPKSAPLKAVANLQDLLAVSREAAAAKQASPPHKSGKSPKIDLDFDAVADEEDMPAELAAVATAALESGGDVFEALQEAARDLEERERDALSAPSLGPRLLEVVSLATGDKADNLTRHAARVALLETVQGAFMSGQRRRDRLAVEGLRDLAYANEERAGGLGIELAAARGGARPSTAHAAVPPVLVAVATDALSCHGDPVDAMSAWILQRANDPLPDASKLRSLLLTAASAATEPAAAVKARRALLATLEKLVDGDGAIGEALGPPRTPKPPAKSAGMRSFAKVEAEREIRALDKLQDIHDTEENPMLDPDVRIEASYRLKMADLENAELPPDLRPKPPGAGDEKKLERRHAGVSRDKK</sequence>
<feature type="region of interest" description="Disordered" evidence="2">
    <location>
        <begin position="1289"/>
        <end position="1331"/>
    </location>
</feature>
<feature type="compositionally biased region" description="Basic residues" evidence="2">
    <location>
        <begin position="569"/>
        <end position="580"/>
    </location>
</feature>
<feature type="region of interest" description="Disordered" evidence="2">
    <location>
        <begin position="2378"/>
        <end position="2408"/>
    </location>
</feature>
<evidence type="ECO:0000313" key="3">
    <source>
        <dbReference type="EMBL" id="EGB07075.1"/>
    </source>
</evidence>
<feature type="region of interest" description="Disordered" evidence="2">
    <location>
        <begin position="266"/>
        <end position="300"/>
    </location>
</feature>
<feature type="coiled-coil region" evidence="1">
    <location>
        <begin position="1165"/>
        <end position="1203"/>
    </location>
</feature>
<feature type="region of interest" description="Disordered" evidence="2">
    <location>
        <begin position="1"/>
        <end position="26"/>
    </location>
</feature>
<feature type="region of interest" description="Disordered" evidence="2">
    <location>
        <begin position="2082"/>
        <end position="2292"/>
    </location>
</feature>
<dbReference type="GO" id="GO:0032259">
    <property type="term" value="P:methylation"/>
    <property type="evidence" value="ECO:0007669"/>
    <property type="project" value="InterPro"/>
</dbReference>
<feature type="compositionally biased region" description="Basic and acidic residues" evidence="2">
    <location>
        <begin position="2495"/>
        <end position="2505"/>
    </location>
</feature>
<feature type="compositionally biased region" description="Basic and acidic residues" evidence="2">
    <location>
        <begin position="1295"/>
        <end position="1304"/>
    </location>
</feature>
<feature type="compositionally biased region" description="Low complexity" evidence="2">
    <location>
        <begin position="589"/>
        <end position="603"/>
    </location>
</feature>
<feature type="region of interest" description="Disordered" evidence="2">
    <location>
        <begin position="320"/>
        <end position="346"/>
    </location>
</feature>
<feature type="region of interest" description="Disordered" evidence="2">
    <location>
        <begin position="922"/>
        <end position="982"/>
    </location>
</feature>
<feature type="compositionally biased region" description="Basic and acidic residues" evidence="2">
    <location>
        <begin position="621"/>
        <end position="631"/>
    </location>
</feature>
<evidence type="ECO:0000256" key="1">
    <source>
        <dbReference type="SAM" id="Coils"/>
    </source>
</evidence>
<feature type="compositionally biased region" description="Low complexity" evidence="2">
    <location>
        <begin position="1"/>
        <end position="13"/>
    </location>
</feature>
<keyword evidence="1" id="KW-0175">Coiled coil</keyword>
<protein>
    <submittedName>
        <fullName evidence="3">Uncharacterized protein</fullName>
    </submittedName>
</protein>
<evidence type="ECO:0000256" key="2">
    <source>
        <dbReference type="SAM" id="MobiDB-lite"/>
    </source>
</evidence>
<dbReference type="InterPro" id="IPR007511">
    <property type="entry name" value="DUF501"/>
</dbReference>
<dbReference type="OrthoDB" id="196820at2759"/>
<evidence type="ECO:0000313" key="4">
    <source>
        <dbReference type="Proteomes" id="UP000002729"/>
    </source>
</evidence>
<feature type="region of interest" description="Disordered" evidence="2">
    <location>
        <begin position="3202"/>
        <end position="3236"/>
    </location>
</feature>
<feature type="region of interest" description="Disordered" evidence="2">
    <location>
        <begin position="2490"/>
        <end position="2516"/>
    </location>
</feature>
<feature type="coiled-coil region" evidence="1">
    <location>
        <begin position="2684"/>
        <end position="2711"/>
    </location>
</feature>
<dbReference type="GeneID" id="20225215"/>
<dbReference type="InterPro" id="IPR002052">
    <property type="entry name" value="DNA_methylase_N6_adenine_CS"/>
</dbReference>
<organism evidence="4">
    <name type="scientific">Aureococcus anophagefferens</name>
    <name type="common">Harmful bloom alga</name>
    <dbReference type="NCBI Taxonomy" id="44056"/>
    <lineage>
        <taxon>Eukaryota</taxon>
        <taxon>Sar</taxon>
        <taxon>Stramenopiles</taxon>
        <taxon>Ochrophyta</taxon>
        <taxon>Pelagophyceae</taxon>
        <taxon>Pelagomonadales</taxon>
        <taxon>Pelagomonadaceae</taxon>
        <taxon>Aureococcus</taxon>
    </lineage>
</organism>
<feature type="coiled-coil region" evidence="1">
    <location>
        <begin position="1431"/>
        <end position="1459"/>
    </location>
</feature>
<feature type="compositionally biased region" description="Basic residues" evidence="2">
    <location>
        <begin position="2117"/>
        <end position="2126"/>
    </location>
</feature>
<feature type="compositionally biased region" description="Polar residues" evidence="2">
    <location>
        <begin position="2133"/>
        <end position="2148"/>
    </location>
</feature>
<feature type="region of interest" description="Disordered" evidence="2">
    <location>
        <begin position="3081"/>
        <end position="3113"/>
    </location>
</feature>
<feature type="compositionally biased region" description="Low complexity" evidence="2">
    <location>
        <begin position="2391"/>
        <end position="2404"/>
    </location>
</feature>
<accession>F0YD16</accession>
<feature type="region of interest" description="Disordered" evidence="2">
    <location>
        <begin position="2631"/>
        <end position="2655"/>
    </location>
</feature>
<dbReference type="PROSITE" id="PS00092">
    <property type="entry name" value="N6_MTASE"/>
    <property type="match status" value="1"/>
</dbReference>
<dbReference type="RefSeq" id="XP_009038309.1">
    <property type="nucleotide sequence ID" value="XM_009040061.1"/>
</dbReference>
<dbReference type="GO" id="GO:0008168">
    <property type="term" value="F:methyltransferase activity"/>
    <property type="evidence" value="ECO:0007669"/>
    <property type="project" value="InterPro"/>
</dbReference>
<feature type="compositionally biased region" description="Basic and acidic residues" evidence="2">
    <location>
        <begin position="3566"/>
        <end position="3593"/>
    </location>
</feature>